<dbReference type="Pfam" id="PF17921">
    <property type="entry name" value="Integrase_H2C2"/>
    <property type="match status" value="1"/>
</dbReference>
<organism evidence="2 4">
    <name type="scientific">Cucumis melo var. makuwa</name>
    <name type="common">Oriental melon</name>
    <dbReference type="NCBI Taxonomy" id="1194695"/>
    <lineage>
        <taxon>Eukaryota</taxon>
        <taxon>Viridiplantae</taxon>
        <taxon>Streptophyta</taxon>
        <taxon>Embryophyta</taxon>
        <taxon>Tracheophyta</taxon>
        <taxon>Spermatophyta</taxon>
        <taxon>Magnoliopsida</taxon>
        <taxon>eudicotyledons</taxon>
        <taxon>Gunneridae</taxon>
        <taxon>Pentapetalae</taxon>
        <taxon>rosids</taxon>
        <taxon>fabids</taxon>
        <taxon>Cucurbitales</taxon>
        <taxon>Cucurbitaceae</taxon>
        <taxon>Benincaseae</taxon>
        <taxon>Cucumis</taxon>
    </lineage>
</organism>
<sequence length="190" mass="22194">MSLKQKNKRADALENFANVLMMPDNVALNIPLCQRWIMPPILPECQEVNVTTSHLIDEEDWRQPIIEYLEHGMLSKDSRHKTKVRRRAAHFIYYKGTLYRRSPEGLFIQCLEKEESINALKEAHVGVCGAHQSGPKLQFQLRRIGYYWPKMVQDSKDYAKKCEACQYHANFIHQPLEPLHLIVASWSFEA</sequence>
<evidence type="ECO:0000313" key="5">
    <source>
        <dbReference type="Proteomes" id="UP000321947"/>
    </source>
</evidence>
<evidence type="ECO:0000313" key="4">
    <source>
        <dbReference type="Proteomes" id="UP000321393"/>
    </source>
</evidence>
<proteinExistence type="predicted"/>
<evidence type="ECO:0000259" key="1">
    <source>
        <dbReference type="Pfam" id="PF17921"/>
    </source>
</evidence>
<dbReference type="EMBL" id="SSTD01008434">
    <property type="protein sequence ID" value="TYK15915.1"/>
    <property type="molecule type" value="Genomic_DNA"/>
</dbReference>
<dbReference type="EMBL" id="SSTE01002041">
    <property type="protein sequence ID" value="KAA0063892.1"/>
    <property type="molecule type" value="Genomic_DNA"/>
</dbReference>
<feature type="domain" description="Integrase zinc-binding" evidence="1">
    <location>
        <begin position="119"/>
        <end position="167"/>
    </location>
</feature>
<reference evidence="4 5" key="1">
    <citation type="submission" date="2019-08" db="EMBL/GenBank/DDBJ databases">
        <title>Draft genome sequences of two oriental melons (Cucumis melo L. var makuwa).</title>
        <authorList>
            <person name="Kwon S.-Y."/>
        </authorList>
    </citation>
    <scope>NUCLEOTIDE SEQUENCE [LARGE SCALE GENOMIC DNA]</scope>
    <source>
        <strain evidence="5">cv. Chang Bougi</strain>
        <strain evidence="4">cv. SW 3</strain>
        <tissue evidence="2">Leaf</tissue>
    </source>
</reference>
<dbReference type="Proteomes" id="UP000321947">
    <property type="component" value="Unassembled WGS sequence"/>
</dbReference>
<name>A0A5A7V6H1_CUCMM</name>
<evidence type="ECO:0000313" key="3">
    <source>
        <dbReference type="EMBL" id="TYK15915.1"/>
    </source>
</evidence>
<dbReference type="OrthoDB" id="1741911at2759"/>
<evidence type="ECO:0000313" key="2">
    <source>
        <dbReference type="EMBL" id="KAA0063892.1"/>
    </source>
</evidence>
<accession>A0A5A7V6H1</accession>
<dbReference type="InterPro" id="IPR041588">
    <property type="entry name" value="Integrase_H2C2"/>
</dbReference>
<dbReference type="AlphaFoldDB" id="A0A5A7V6H1"/>
<comment type="caution">
    <text evidence="2">The sequence shown here is derived from an EMBL/GenBank/DDBJ whole genome shotgun (WGS) entry which is preliminary data.</text>
</comment>
<dbReference type="PANTHER" id="PTHR48475:SF1">
    <property type="entry name" value="RNASE H TYPE-1 DOMAIN-CONTAINING PROTEIN"/>
    <property type="match status" value="1"/>
</dbReference>
<gene>
    <name evidence="3" type="ORF">E5676_scaffold94G00160</name>
    <name evidence="2" type="ORF">E6C27_scaffold616G00160</name>
</gene>
<protein>
    <recommendedName>
        <fullName evidence="1">Integrase zinc-binding domain-containing protein</fullName>
    </recommendedName>
</protein>
<dbReference type="Proteomes" id="UP000321393">
    <property type="component" value="Unassembled WGS sequence"/>
</dbReference>
<dbReference type="PANTHER" id="PTHR48475">
    <property type="entry name" value="RIBONUCLEASE H"/>
    <property type="match status" value="1"/>
</dbReference>
<dbReference type="Gene3D" id="1.10.340.70">
    <property type="match status" value="1"/>
</dbReference>